<dbReference type="InterPro" id="IPR000425">
    <property type="entry name" value="MIP"/>
</dbReference>
<dbReference type="EMBL" id="CP036281">
    <property type="protein sequence ID" value="QDU78541.1"/>
    <property type="molecule type" value="Genomic_DNA"/>
</dbReference>
<dbReference type="OrthoDB" id="9807293at2"/>
<keyword evidence="2 6" id="KW-0813">Transport</keyword>
<evidence type="ECO:0000313" key="8">
    <source>
        <dbReference type="EMBL" id="QDU78541.1"/>
    </source>
</evidence>
<dbReference type="PRINTS" id="PR00783">
    <property type="entry name" value="MINTRINSICP"/>
</dbReference>
<dbReference type="KEGG" id="plon:Pla110_02450"/>
<dbReference type="InterPro" id="IPR034294">
    <property type="entry name" value="Aquaporin_transptr"/>
</dbReference>
<keyword evidence="3 6" id="KW-0812">Transmembrane</keyword>
<evidence type="ECO:0000256" key="3">
    <source>
        <dbReference type="ARBA" id="ARBA00022692"/>
    </source>
</evidence>
<comment type="subcellular location">
    <subcellularLocation>
        <location evidence="1">Membrane</location>
        <topology evidence="1">Multi-pass membrane protein</topology>
    </subcellularLocation>
</comment>
<feature type="transmembrane region" description="Helical" evidence="7">
    <location>
        <begin position="121"/>
        <end position="139"/>
    </location>
</feature>
<dbReference type="Proteomes" id="UP000317178">
    <property type="component" value="Chromosome"/>
</dbReference>
<evidence type="ECO:0000256" key="2">
    <source>
        <dbReference type="ARBA" id="ARBA00022448"/>
    </source>
</evidence>
<dbReference type="GO" id="GO:0015267">
    <property type="term" value="F:channel activity"/>
    <property type="evidence" value="ECO:0007669"/>
    <property type="project" value="InterPro"/>
</dbReference>
<dbReference type="RefSeq" id="WP_144992378.1">
    <property type="nucleotide sequence ID" value="NZ_CP036281.1"/>
</dbReference>
<dbReference type="PANTHER" id="PTHR45724">
    <property type="entry name" value="AQUAPORIN NIP2-1"/>
    <property type="match status" value="1"/>
</dbReference>
<evidence type="ECO:0000256" key="1">
    <source>
        <dbReference type="ARBA" id="ARBA00004141"/>
    </source>
</evidence>
<dbReference type="AlphaFoldDB" id="A0A518CH39"/>
<keyword evidence="4 7" id="KW-1133">Transmembrane helix</keyword>
<sequence length="223" mass="23214">MNRYISEFLGTFFLVFAGTGAVIANTVNPGTVTPLGIGIVFGLIVMVIIYTIGEYSGAHINPAVTIAFWSCGRFAGKDVLPYIIAQCLGAIVASLVLRFLFGLVGSLGGTAPYSGGTPFQSFVLEVILTSLLMYTVMCVSTGSKEVGTLAGIAIGGLIAMEAIFAGPICGASMNPARSLGPALVSGQMDVLWVYIVAPILGALLGVVFWKISRNNPSPVQENI</sequence>
<dbReference type="Gene3D" id="1.20.1080.10">
    <property type="entry name" value="Glycerol uptake facilitator protein"/>
    <property type="match status" value="1"/>
</dbReference>
<feature type="transmembrane region" description="Helical" evidence="7">
    <location>
        <begin position="190"/>
        <end position="209"/>
    </location>
</feature>
<dbReference type="InterPro" id="IPR023271">
    <property type="entry name" value="Aquaporin-like"/>
</dbReference>
<evidence type="ECO:0000256" key="5">
    <source>
        <dbReference type="ARBA" id="ARBA00023136"/>
    </source>
</evidence>
<comment type="similarity">
    <text evidence="6">Belongs to the MIP/aquaporin (TC 1.A.8) family.</text>
</comment>
<dbReference type="PANTHER" id="PTHR45724:SF13">
    <property type="entry name" value="AQUAPORIN NIP1-1-RELATED"/>
    <property type="match status" value="1"/>
</dbReference>
<feature type="transmembrane region" description="Helical" evidence="7">
    <location>
        <begin position="34"/>
        <end position="52"/>
    </location>
</feature>
<dbReference type="PROSITE" id="PS00221">
    <property type="entry name" value="MIP"/>
    <property type="match status" value="1"/>
</dbReference>
<evidence type="ECO:0000256" key="7">
    <source>
        <dbReference type="SAM" id="Phobius"/>
    </source>
</evidence>
<name>A0A518CH39_9PLAN</name>
<accession>A0A518CH39</accession>
<evidence type="ECO:0000313" key="9">
    <source>
        <dbReference type="Proteomes" id="UP000317178"/>
    </source>
</evidence>
<protein>
    <submittedName>
        <fullName evidence="8">Aquaporin Z 2</fullName>
    </submittedName>
</protein>
<gene>
    <name evidence="8" type="primary">aqpZ2</name>
    <name evidence="8" type="ORF">Pla110_02450</name>
</gene>
<feature type="transmembrane region" description="Helical" evidence="7">
    <location>
        <begin position="79"/>
        <end position="101"/>
    </location>
</feature>
<keyword evidence="9" id="KW-1185">Reference proteome</keyword>
<feature type="transmembrane region" description="Helical" evidence="7">
    <location>
        <begin position="146"/>
        <end position="170"/>
    </location>
</feature>
<reference evidence="8 9" key="1">
    <citation type="submission" date="2019-02" db="EMBL/GenBank/DDBJ databases">
        <title>Deep-cultivation of Planctomycetes and their phenomic and genomic characterization uncovers novel biology.</title>
        <authorList>
            <person name="Wiegand S."/>
            <person name="Jogler M."/>
            <person name="Boedeker C."/>
            <person name="Pinto D."/>
            <person name="Vollmers J."/>
            <person name="Rivas-Marin E."/>
            <person name="Kohn T."/>
            <person name="Peeters S.H."/>
            <person name="Heuer A."/>
            <person name="Rast P."/>
            <person name="Oberbeckmann S."/>
            <person name="Bunk B."/>
            <person name="Jeske O."/>
            <person name="Meyerdierks A."/>
            <person name="Storesund J.E."/>
            <person name="Kallscheuer N."/>
            <person name="Luecker S."/>
            <person name="Lage O.M."/>
            <person name="Pohl T."/>
            <person name="Merkel B.J."/>
            <person name="Hornburger P."/>
            <person name="Mueller R.-W."/>
            <person name="Bruemmer F."/>
            <person name="Labrenz M."/>
            <person name="Spormann A.M."/>
            <person name="Op den Camp H."/>
            <person name="Overmann J."/>
            <person name="Amann R."/>
            <person name="Jetten M.S.M."/>
            <person name="Mascher T."/>
            <person name="Medema M.H."/>
            <person name="Devos D.P."/>
            <person name="Kaster A.-K."/>
            <person name="Ovreas L."/>
            <person name="Rohde M."/>
            <person name="Galperin M.Y."/>
            <person name="Jogler C."/>
        </authorList>
    </citation>
    <scope>NUCLEOTIDE SEQUENCE [LARGE SCALE GENOMIC DNA]</scope>
    <source>
        <strain evidence="8 9">Pla110</strain>
    </source>
</reference>
<dbReference type="InterPro" id="IPR022357">
    <property type="entry name" value="MIP_CS"/>
</dbReference>
<evidence type="ECO:0000256" key="4">
    <source>
        <dbReference type="ARBA" id="ARBA00022989"/>
    </source>
</evidence>
<dbReference type="SUPFAM" id="SSF81338">
    <property type="entry name" value="Aquaporin-like"/>
    <property type="match status" value="1"/>
</dbReference>
<proteinExistence type="inferred from homology"/>
<dbReference type="GO" id="GO:0016020">
    <property type="term" value="C:membrane"/>
    <property type="evidence" value="ECO:0007669"/>
    <property type="project" value="UniProtKB-SubCell"/>
</dbReference>
<dbReference type="NCBIfam" id="TIGR00861">
    <property type="entry name" value="MIP"/>
    <property type="match status" value="1"/>
</dbReference>
<dbReference type="Pfam" id="PF00230">
    <property type="entry name" value="MIP"/>
    <property type="match status" value="1"/>
</dbReference>
<organism evidence="8 9">
    <name type="scientific">Polystyrenella longa</name>
    <dbReference type="NCBI Taxonomy" id="2528007"/>
    <lineage>
        <taxon>Bacteria</taxon>
        <taxon>Pseudomonadati</taxon>
        <taxon>Planctomycetota</taxon>
        <taxon>Planctomycetia</taxon>
        <taxon>Planctomycetales</taxon>
        <taxon>Planctomycetaceae</taxon>
        <taxon>Polystyrenella</taxon>
    </lineage>
</organism>
<evidence type="ECO:0000256" key="6">
    <source>
        <dbReference type="RuleBase" id="RU000477"/>
    </source>
</evidence>
<keyword evidence="5 7" id="KW-0472">Membrane</keyword>